<feature type="transmembrane region" description="Helical" evidence="1">
    <location>
        <begin position="21"/>
        <end position="41"/>
    </location>
</feature>
<feature type="transmembrane region" description="Helical" evidence="1">
    <location>
        <begin position="480"/>
        <end position="503"/>
    </location>
</feature>
<dbReference type="Gene3D" id="3.40.710.10">
    <property type="entry name" value="DD-peptidase/beta-lactamase superfamily"/>
    <property type="match status" value="1"/>
</dbReference>
<dbReference type="InterPro" id="IPR001466">
    <property type="entry name" value="Beta-lactam-related"/>
</dbReference>
<dbReference type="AlphaFoldDB" id="A0A5D0CZC5"/>
<dbReference type="Proteomes" id="UP000325218">
    <property type="component" value="Unassembled WGS sequence"/>
</dbReference>
<feature type="transmembrane region" description="Helical" evidence="1">
    <location>
        <begin position="404"/>
        <end position="425"/>
    </location>
</feature>
<dbReference type="SUPFAM" id="SSF56601">
    <property type="entry name" value="beta-lactamase/transpeptidase-like"/>
    <property type="match status" value="1"/>
</dbReference>
<evidence type="ECO:0000259" key="2">
    <source>
        <dbReference type="Pfam" id="PF00144"/>
    </source>
</evidence>
<keyword evidence="1" id="KW-1133">Transmembrane helix</keyword>
<dbReference type="OrthoDB" id="846150at2"/>
<dbReference type="EMBL" id="VSDO01000001">
    <property type="protein sequence ID" value="TYA15419.1"/>
    <property type="molecule type" value="Genomic_DNA"/>
</dbReference>
<proteinExistence type="predicted"/>
<feature type="domain" description="Beta-lactamase-related" evidence="2">
    <location>
        <begin position="58"/>
        <end position="364"/>
    </location>
</feature>
<dbReference type="Pfam" id="PF00144">
    <property type="entry name" value="Beta-lactamase"/>
    <property type="match status" value="1"/>
</dbReference>
<evidence type="ECO:0000313" key="4">
    <source>
        <dbReference type="Proteomes" id="UP000325218"/>
    </source>
</evidence>
<dbReference type="InterPro" id="IPR012338">
    <property type="entry name" value="Beta-lactam/transpept-like"/>
</dbReference>
<dbReference type="PANTHER" id="PTHR46825">
    <property type="entry name" value="D-ALANYL-D-ALANINE-CARBOXYPEPTIDASE/ENDOPEPTIDASE AMPH"/>
    <property type="match status" value="1"/>
</dbReference>
<reference evidence="3 4" key="1">
    <citation type="submission" date="2019-08" db="EMBL/GenBank/DDBJ databases">
        <title>Genome sequencing of Paenibacillus faecis DSM 23593(T).</title>
        <authorList>
            <person name="Kook J.-K."/>
            <person name="Park S.-N."/>
            <person name="Lim Y.K."/>
        </authorList>
    </citation>
    <scope>NUCLEOTIDE SEQUENCE [LARGE SCALE GENOMIC DNA]</scope>
    <source>
        <strain evidence="3 4">DSM 23593</strain>
    </source>
</reference>
<evidence type="ECO:0000313" key="3">
    <source>
        <dbReference type="EMBL" id="TYA15419.1"/>
    </source>
</evidence>
<gene>
    <name evidence="3" type="ORF">FRY98_07290</name>
</gene>
<dbReference type="InterPro" id="IPR050491">
    <property type="entry name" value="AmpC-like"/>
</dbReference>
<keyword evidence="4" id="KW-1185">Reference proteome</keyword>
<feature type="transmembrane region" description="Helical" evidence="1">
    <location>
        <begin position="437"/>
        <end position="460"/>
    </location>
</feature>
<keyword evidence="1" id="KW-0812">Transmembrane</keyword>
<name>A0A5D0CZC5_9BACL</name>
<evidence type="ECO:0000256" key="1">
    <source>
        <dbReference type="SAM" id="Phobius"/>
    </source>
</evidence>
<dbReference type="PANTHER" id="PTHR46825:SF9">
    <property type="entry name" value="BETA-LACTAMASE-RELATED DOMAIN-CONTAINING PROTEIN"/>
    <property type="match status" value="1"/>
</dbReference>
<accession>A0A5D0CZC5</accession>
<sequence length="509" mass="55765">MLKVICQWEEDRRMKLNQSRVFPVIMILIFGIVNIFVPNGAVQATGGFQASAEETTQIDKFVETMMDKLQLPGVAIGIVRGDQPLYLKGYGVTGPQGQPVTAQTPFILGSSTKSFTALAIIQLVEQGKVDLEAPVRDYLPQFEIADREASGKILVKHLLNQNSGLSTYTGRLGFAGTEPTIEELIRGFKDTPLSEPVGTTYQYSNANYDILGGIVQSVSGMSYADYVRKNIFELLDMKNSFTSTLAAKKHGLASGYQSIFGYMFPTEQPDNPSMLASAYLISSAEDMAHYLISQLNDGNFGDSSVASAESIRRMHEPAVPDPTINGHYGMGWEIADGVVRHQGDIENFHSSMVLDGDTGIIVLINAHDYLVRGGKFEMITDGIRDILHGRQPQTDVGSVMGTHLILDLVCLAVAVLLGISVVRLFKRKVRIACTPLRNLLFVLFLLLFNFAIPVVVLYGAGRFVASWRVVCSFLPGLGHLVFLLCILALGIGVVKLILFVGNLRRVIRI</sequence>
<keyword evidence="1" id="KW-0472">Membrane</keyword>
<protein>
    <submittedName>
        <fullName evidence="3">Beta-lactamase family protein</fullName>
    </submittedName>
</protein>
<comment type="caution">
    <text evidence="3">The sequence shown here is derived from an EMBL/GenBank/DDBJ whole genome shotgun (WGS) entry which is preliminary data.</text>
</comment>
<organism evidence="3 4">
    <name type="scientific">Paenibacillus faecis</name>
    <dbReference type="NCBI Taxonomy" id="862114"/>
    <lineage>
        <taxon>Bacteria</taxon>
        <taxon>Bacillati</taxon>
        <taxon>Bacillota</taxon>
        <taxon>Bacilli</taxon>
        <taxon>Bacillales</taxon>
        <taxon>Paenibacillaceae</taxon>
        <taxon>Paenibacillus</taxon>
    </lineage>
</organism>